<keyword evidence="2" id="KW-0732">Signal</keyword>
<evidence type="ECO:0000313" key="3">
    <source>
        <dbReference type="EMBL" id="GFQ79719.1"/>
    </source>
</evidence>
<feature type="compositionally biased region" description="Acidic residues" evidence="1">
    <location>
        <begin position="685"/>
        <end position="702"/>
    </location>
</feature>
<feature type="region of interest" description="Disordered" evidence="1">
    <location>
        <begin position="153"/>
        <end position="729"/>
    </location>
</feature>
<feature type="region of interest" description="Disordered" evidence="1">
    <location>
        <begin position="760"/>
        <end position="822"/>
    </location>
</feature>
<feature type="compositionally biased region" description="Basic and acidic residues" evidence="1">
    <location>
        <begin position="260"/>
        <end position="273"/>
    </location>
</feature>
<accession>A0A8X6H4S7</accession>
<feature type="compositionally biased region" description="Low complexity" evidence="1">
    <location>
        <begin position="367"/>
        <end position="377"/>
    </location>
</feature>
<gene>
    <name evidence="3" type="primary">AVEN_69869_1</name>
    <name evidence="3" type="ORF">TNCT_346421</name>
</gene>
<dbReference type="EMBL" id="BMAO01032101">
    <property type="protein sequence ID" value="GFQ79719.1"/>
    <property type="molecule type" value="Genomic_DNA"/>
</dbReference>
<name>A0A8X6H4S7_TRICU</name>
<feature type="chain" id="PRO_5036476058" evidence="2">
    <location>
        <begin position="20"/>
        <end position="941"/>
    </location>
</feature>
<feature type="compositionally biased region" description="Basic and acidic residues" evidence="1">
    <location>
        <begin position="902"/>
        <end position="911"/>
    </location>
</feature>
<dbReference type="AlphaFoldDB" id="A0A8X6H4S7"/>
<evidence type="ECO:0000313" key="4">
    <source>
        <dbReference type="Proteomes" id="UP000887116"/>
    </source>
</evidence>
<feature type="compositionally biased region" description="Polar residues" evidence="1">
    <location>
        <begin position="465"/>
        <end position="489"/>
    </location>
</feature>
<feature type="signal peptide" evidence="2">
    <location>
        <begin position="1"/>
        <end position="19"/>
    </location>
</feature>
<feature type="region of interest" description="Disordered" evidence="1">
    <location>
        <begin position="902"/>
        <end position="926"/>
    </location>
</feature>
<evidence type="ECO:0000256" key="1">
    <source>
        <dbReference type="SAM" id="MobiDB-lite"/>
    </source>
</evidence>
<feature type="compositionally biased region" description="Polar residues" evidence="1">
    <location>
        <begin position="657"/>
        <end position="667"/>
    </location>
</feature>
<feature type="compositionally biased region" description="Low complexity" evidence="1">
    <location>
        <begin position="274"/>
        <end position="286"/>
    </location>
</feature>
<dbReference type="Proteomes" id="UP000887116">
    <property type="component" value="Unassembled WGS sequence"/>
</dbReference>
<feature type="compositionally biased region" description="Basic and acidic residues" evidence="1">
    <location>
        <begin position="394"/>
        <end position="417"/>
    </location>
</feature>
<sequence length="941" mass="105486">MILLKTGSFLLFCLISVSAQDAEKGESSKIKEKEVTADIEAQPSTNLESKIGPKPIAKASKVSEFYIGDLMRTSDKDQLETSSTVHNPLASTPEYRNHRIPEDASIIAGYNAPAGHVYAGEDIILSLTQNGRIPIPVQLAGDRSAQAYEKVPGQQAGVLQRNAVPSEGGVPVSRRYEPPYSSHKGSDCKKHAHTPSASEERYVSNGRVPYNEGRSAPPPAEYRNPERYRDEDSYEDSPSHSSQSAPGYSETYPSKSKSFTSEHDSDTRSKSKSMDSYTTSKSTSSSRTVNPKNKGGKVFVFNNRKPAQESFSSRPREQGSRNKNKQRPSHDSASYSDEPPSYQSSHEDEPPAQYHHQSYPPQAPTRHSSSSHSNSQSAGAPKQSPHYSEQPAPAHHERGSYRKPKEPQNTRYYKDEYSQPDPVRQHSPPPKYHSNEEAEEPSGPYRTRNEQPYSNEPPSHHQGGNRPQNSGSYNSPRQYRDTPQYQQEAPPSRQAKGRRNPNYGGYSQENAPPRSEVPYERNPVPPRSSGMKRPEYAYEETPYTSNESNENYQRPRRPAGRAVRSSTEHYKPGVGEGTADSRESVQHRARELIVKENLPQQYGSVSFSESSYNMGEPPTTKMAPLPKKANVQSRMYERPEKMINPLLPVPQGRDPGYQSSYNPSSYAPEQYPRDPHGPEPHSAEQDYEPESYEEPHEDPEDNYDSHSPKGHTKTKSDITGYKDSYDTHEPLDLDDAFFEKYGISKNAKIIVATPMNSGLFVADGTGIAEGGASDDDSRERINEEPSSNQNSREPVEYSPKIEEDDEVEEPKSQFELPQEAPGSFTQLVDFNPKFMRKLKRSQRPEIGEFQEYDPSLDELVFRSGVGDPKEFVRSQGSREIVQQHGDGVSRIIFNQVTKKQKEAASENKEKYLPNQETSEEKLESAKVEKVLKPETVAEKSA</sequence>
<reference evidence="3" key="1">
    <citation type="submission" date="2020-07" db="EMBL/GenBank/DDBJ databases">
        <title>Multicomponent nature underlies the extraordinary mechanical properties of spider dragline silk.</title>
        <authorList>
            <person name="Kono N."/>
            <person name="Nakamura H."/>
            <person name="Mori M."/>
            <person name="Yoshida Y."/>
            <person name="Ohtoshi R."/>
            <person name="Malay A.D."/>
            <person name="Moran D.A.P."/>
            <person name="Tomita M."/>
            <person name="Numata K."/>
            <person name="Arakawa K."/>
        </authorList>
    </citation>
    <scope>NUCLEOTIDE SEQUENCE</scope>
</reference>
<feature type="compositionally biased region" description="Polar residues" evidence="1">
    <location>
        <begin position="598"/>
        <end position="613"/>
    </location>
</feature>
<feature type="compositionally biased region" description="Basic and acidic residues" evidence="1">
    <location>
        <begin position="579"/>
        <end position="594"/>
    </location>
</feature>
<organism evidence="3 4">
    <name type="scientific">Trichonephila clavata</name>
    <name type="common">Joro spider</name>
    <name type="synonym">Nephila clavata</name>
    <dbReference type="NCBI Taxonomy" id="2740835"/>
    <lineage>
        <taxon>Eukaryota</taxon>
        <taxon>Metazoa</taxon>
        <taxon>Ecdysozoa</taxon>
        <taxon>Arthropoda</taxon>
        <taxon>Chelicerata</taxon>
        <taxon>Arachnida</taxon>
        <taxon>Araneae</taxon>
        <taxon>Araneomorphae</taxon>
        <taxon>Entelegynae</taxon>
        <taxon>Araneoidea</taxon>
        <taxon>Nephilidae</taxon>
        <taxon>Trichonephila</taxon>
    </lineage>
</organism>
<keyword evidence="4" id="KW-1185">Reference proteome</keyword>
<feature type="compositionally biased region" description="Basic and acidic residues" evidence="1">
    <location>
        <begin position="671"/>
        <end position="684"/>
    </location>
</feature>
<comment type="caution">
    <text evidence="3">The sequence shown here is derived from an EMBL/GenBank/DDBJ whole genome shotgun (WGS) entry which is preliminary data.</text>
</comment>
<feature type="compositionally biased region" description="Polar residues" evidence="1">
    <location>
        <begin position="239"/>
        <end position="259"/>
    </location>
</feature>
<protein>
    <submittedName>
        <fullName evidence="3">Uncharacterized protein</fullName>
    </submittedName>
</protein>
<proteinExistence type="predicted"/>
<feature type="compositionally biased region" description="Polar residues" evidence="1">
    <location>
        <begin position="542"/>
        <end position="552"/>
    </location>
</feature>
<dbReference type="OrthoDB" id="6423982at2759"/>
<evidence type="ECO:0000256" key="2">
    <source>
        <dbReference type="SAM" id="SignalP"/>
    </source>
</evidence>